<dbReference type="AlphaFoldDB" id="A0A421BBY2"/>
<dbReference type="EMBL" id="RCDD01000001">
    <property type="protein sequence ID" value="RLK61869.1"/>
    <property type="molecule type" value="Genomic_DNA"/>
</dbReference>
<sequence>MDAVSADSWWGAELLGGADDALWAVAASPVTYAAMRTRVAGLARVLRAQGIGQGNTVALHGTASLTQLWSLFALWSLGAQVLHVDPGVPDRAGLLVRHRPQFQVVIGSGPRAPGRFVDECGVLVGRLPGGRAAASEHCLVQFTPGRLAAVGRSPESLLSEVDRLALVAPGDAVLVATRLTRFAGLAFTLHAMAAGGSLVFTPATGVDVVLGEPAAFAGLVDAEVRLGVRLAVSAGGVLAQSVYDDFAARYGVLVGQAYGTAETGFVATDACGRLGPDSLGVPLPGVRTRVVDGVLQVHLARSPYPFAHADWRGGWLSTLDAVRVDHGGSLALGRLVERDALSA</sequence>
<feature type="domain" description="AMP-dependent synthetase/ligase" evidence="1">
    <location>
        <begin position="29"/>
        <end position="91"/>
    </location>
</feature>
<dbReference type="GO" id="GO:0016874">
    <property type="term" value="F:ligase activity"/>
    <property type="evidence" value="ECO:0007669"/>
    <property type="project" value="UniProtKB-KW"/>
</dbReference>
<dbReference type="PANTHER" id="PTHR43767">
    <property type="entry name" value="LONG-CHAIN-FATTY-ACID--COA LIGASE"/>
    <property type="match status" value="1"/>
</dbReference>
<dbReference type="InterPro" id="IPR042099">
    <property type="entry name" value="ANL_N_sf"/>
</dbReference>
<evidence type="ECO:0000259" key="1">
    <source>
        <dbReference type="Pfam" id="PF00501"/>
    </source>
</evidence>
<dbReference type="InterPro" id="IPR050237">
    <property type="entry name" value="ATP-dep_AMP-bd_enzyme"/>
</dbReference>
<dbReference type="OrthoDB" id="3802565at2"/>
<dbReference type="SUPFAM" id="SSF56801">
    <property type="entry name" value="Acetyl-CoA synthetase-like"/>
    <property type="match status" value="1"/>
</dbReference>
<evidence type="ECO:0000313" key="3">
    <source>
        <dbReference type="Proteomes" id="UP000282454"/>
    </source>
</evidence>
<name>A0A421BBY2_9PSEU</name>
<dbReference type="RefSeq" id="WP_121390444.1">
    <property type="nucleotide sequence ID" value="NZ_RCDD01000001.1"/>
</dbReference>
<keyword evidence="2" id="KW-0436">Ligase</keyword>
<proteinExistence type="predicted"/>
<protein>
    <submittedName>
        <fullName evidence="2">Acyl-CoA synthetase (AMP-forming)/AMP-acid ligase II</fullName>
    </submittedName>
</protein>
<gene>
    <name evidence="2" type="ORF">CLV68_2413</name>
</gene>
<comment type="caution">
    <text evidence="2">The sequence shown here is derived from an EMBL/GenBank/DDBJ whole genome shotgun (WGS) entry which is preliminary data.</text>
</comment>
<feature type="domain" description="AMP-dependent synthetase/ligase" evidence="1">
    <location>
        <begin position="170"/>
        <end position="292"/>
    </location>
</feature>
<dbReference type="Proteomes" id="UP000282454">
    <property type="component" value="Unassembled WGS sequence"/>
</dbReference>
<keyword evidence="3" id="KW-1185">Reference proteome</keyword>
<organism evidence="2 3">
    <name type="scientific">Actinokineospora cianjurensis</name>
    <dbReference type="NCBI Taxonomy" id="585224"/>
    <lineage>
        <taxon>Bacteria</taxon>
        <taxon>Bacillati</taxon>
        <taxon>Actinomycetota</taxon>
        <taxon>Actinomycetes</taxon>
        <taxon>Pseudonocardiales</taxon>
        <taxon>Pseudonocardiaceae</taxon>
        <taxon>Actinokineospora</taxon>
    </lineage>
</organism>
<evidence type="ECO:0000313" key="2">
    <source>
        <dbReference type="EMBL" id="RLK61869.1"/>
    </source>
</evidence>
<accession>A0A421BBY2</accession>
<dbReference type="InterPro" id="IPR000873">
    <property type="entry name" value="AMP-dep_synth/lig_dom"/>
</dbReference>
<dbReference type="Pfam" id="PF00501">
    <property type="entry name" value="AMP-binding"/>
    <property type="match status" value="2"/>
</dbReference>
<dbReference type="Gene3D" id="3.40.50.12780">
    <property type="entry name" value="N-terminal domain of ligase-like"/>
    <property type="match status" value="1"/>
</dbReference>
<reference evidence="2 3" key="1">
    <citation type="submission" date="2018-10" db="EMBL/GenBank/DDBJ databases">
        <title>Genomic Encyclopedia of Archaeal and Bacterial Type Strains, Phase II (KMG-II): from individual species to whole genera.</title>
        <authorList>
            <person name="Goeker M."/>
        </authorList>
    </citation>
    <scope>NUCLEOTIDE SEQUENCE [LARGE SCALE GENOMIC DNA]</scope>
    <source>
        <strain evidence="2 3">DSM 45657</strain>
    </source>
</reference>
<dbReference type="PANTHER" id="PTHR43767:SF1">
    <property type="entry name" value="NONRIBOSOMAL PEPTIDE SYNTHASE PES1 (EUROFUNG)-RELATED"/>
    <property type="match status" value="1"/>
</dbReference>